<dbReference type="EMBL" id="JAMXQU010000007">
    <property type="protein sequence ID" value="MCO6160478.1"/>
    <property type="molecule type" value="Genomic_DNA"/>
</dbReference>
<protein>
    <recommendedName>
        <fullName evidence="7">Endolytic murein transglycosylase</fullName>
        <ecNumber evidence="7">4.2.2.29</ecNumber>
    </recommendedName>
    <alternativeName>
        <fullName evidence="7">Peptidoglycan lytic transglycosylase</fullName>
    </alternativeName>
    <alternativeName>
        <fullName evidence="7">Peptidoglycan polymerization terminase</fullName>
    </alternativeName>
</protein>
<evidence type="ECO:0000256" key="2">
    <source>
        <dbReference type="ARBA" id="ARBA00022692"/>
    </source>
</evidence>
<keyword evidence="7" id="KW-0997">Cell inner membrane</keyword>
<evidence type="ECO:0000256" key="1">
    <source>
        <dbReference type="ARBA" id="ARBA00022475"/>
    </source>
</evidence>
<evidence type="ECO:0000256" key="7">
    <source>
        <dbReference type="HAMAP-Rule" id="MF_02065"/>
    </source>
</evidence>
<dbReference type="EC" id="4.2.2.29" evidence="7"/>
<evidence type="ECO:0000313" key="9">
    <source>
        <dbReference type="EMBL" id="MCO6160478.1"/>
    </source>
</evidence>
<comment type="caution">
    <text evidence="9">The sequence shown here is derived from an EMBL/GenBank/DDBJ whole genome shotgun (WGS) entry which is preliminary data.</text>
</comment>
<proteinExistence type="inferred from homology"/>
<dbReference type="Gene3D" id="3.30.160.60">
    <property type="entry name" value="Classic Zinc Finger"/>
    <property type="match status" value="1"/>
</dbReference>
<keyword evidence="4 7" id="KW-0472">Membrane</keyword>
<keyword evidence="8" id="KW-0732">Signal</keyword>
<dbReference type="HAMAP" id="MF_02065">
    <property type="entry name" value="MltG"/>
    <property type="match status" value="1"/>
</dbReference>
<keyword evidence="6 7" id="KW-0961">Cell wall biogenesis/degradation</keyword>
<comment type="similarity">
    <text evidence="7">Belongs to the transglycosylase MltG family.</text>
</comment>
<accession>A0ABT1CHY4</accession>
<evidence type="ECO:0000256" key="6">
    <source>
        <dbReference type="ARBA" id="ARBA00023316"/>
    </source>
</evidence>
<dbReference type="RefSeq" id="WP_222547009.1">
    <property type="nucleotide sequence ID" value="NZ_BAPW01000015.1"/>
</dbReference>
<evidence type="ECO:0000256" key="4">
    <source>
        <dbReference type="ARBA" id="ARBA00023136"/>
    </source>
</evidence>
<comment type="function">
    <text evidence="7">Functions as a peptidoglycan terminase that cleaves nascent peptidoglycan strands endolytically to terminate their elongation.</text>
</comment>
<reference evidence="9 10" key="1">
    <citation type="submission" date="2022-06" db="EMBL/GenBank/DDBJ databases">
        <title>Whole-genome of Asaia lannensis strain LMG 27011T.</title>
        <authorList>
            <person name="Sombolestani A."/>
        </authorList>
    </citation>
    <scope>NUCLEOTIDE SEQUENCE [LARGE SCALE GENOMIC DNA]</scope>
    <source>
        <strain evidence="9 10">NBRC 102526</strain>
    </source>
</reference>
<dbReference type="CDD" id="cd08010">
    <property type="entry name" value="MltG_like"/>
    <property type="match status" value="1"/>
</dbReference>
<comment type="catalytic activity">
    <reaction evidence="7">
        <text>a peptidoglycan chain = a peptidoglycan chain with N-acetyl-1,6-anhydromuramyl-[peptide] at the reducing end + a peptidoglycan chain with N-acetylglucosamine at the non-reducing end.</text>
        <dbReference type="EC" id="4.2.2.29"/>
    </reaction>
</comment>
<keyword evidence="10" id="KW-1185">Reference proteome</keyword>
<dbReference type="NCBIfam" id="TIGR00247">
    <property type="entry name" value="endolytic transglycosylase MltG"/>
    <property type="match status" value="1"/>
</dbReference>
<gene>
    <name evidence="7 9" type="primary">mltG</name>
    <name evidence="9" type="ORF">NF685_10605</name>
</gene>
<sequence length="330" mass="35781">MKRFFLAFLALLVLCGAGASAEVWFYAHRPGPLEKALDHVVPHGSTARIAHDLAEARIIPSGPFSEVHFRLIARLTAGQGALHAAELNFPAQASVLDVLHVLRHAAPVRHYLTIPEGLTARQIAQMIAQDTMLTGDVPPFAEGTLLPQTIAFERGAPRAQIVHRLEDLMRETLARVWAGRVPDPSITSPEQLLVLASIVERETGNSAERPEVARVFLNRLAQGMKLQSDPTAIYDLSEGMGAIDHGITHDELHRAGPHNTYVIDGLPPSPICSPGLAALDAVAHPASGDMLYFVADGHGAHGFSHDLREHNRRVETLRSLKASKTPAKKP</sequence>
<evidence type="ECO:0000256" key="5">
    <source>
        <dbReference type="ARBA" id="ARBA00023239"/>
    </source>
</evidence>
<dbReference type="PANTHER" id="PTHR30518">
    <property type="entry name" value="ENDOLYTIC MUREIN TRANSGLYCOSYLASE"/>
    <property type="match status" value="1"/>
</dbReference>
<evidence type="ECO:0000256" key="3">
    <source>
        <dbReference type="ARBA" id="ARBA00022989"/>
    </source>
</evidence>
<dbReference type="InterPro" id="IPR003770">
    <property type="entry name" value="MLTG-like"/>
</dbReference>
<feature type="chain" id="PRO_5046624413" description="Endolytic murein transglycosylase" evidence="8">
    <location>
        <begin position="22"/>
        <end position="330"/>
    </location>
</feature>
<dbReference type="PANTHER" id="PTHR30518:SF2">
    <property type="entry name" value="ENDOLYTIC MUREIN TRANSGLYCOSYLASE"/>
    <property type="match status" value="1"/>
</dbReference>
<evidence type="ECO:0000313" key="10">
    <source>
        <dbReference type="Proteomes" id="UP001523401"/>
    </source>
</evidence>
<organism evidence="9 10">
    <name type="scientific">Asaia lannensis NBRC 102526</name>
    <dbReference type="NCBI Taxonomy" id="1307926"/>
    <lineage>
        <taxon>Bacteria</taxon>
        <taxon>Pseudomonadati</taxon>
        <taxon>Pseudomonadota</taxon>
        <taxon>Alphaproteobacteria</taxon>
        <taxon>Acetobacterales</taxon>
        <taxon>Acetobacteraceae</taxon>
        <taxon>Asaia</taxon>
    </lineage>
</organism>
<feature type="site" description="Important for catalytic activity" evidence="7">
    <location>
        <position position="202"/>
    </location>
</feature>
<name>A0ABT1CHY4_9PROT</name>
<feature type="signal peptide" evidence="8">
    <location>
        <begin position="1"/>
        <end position="21"/>
    </location>
</feature>
<evidence type="ECO:0000256" key="8">
    <source>
        <dbReference type="SAM" id="SignalP"/>
    </source>
</evidence>
<keyword evidence="2 7" id="KW-0812">Transmembrane</keyword>
<dbReference type="Pfam" id="PF02618">
    <property type="entry name" value="YceG"/>
    <property type="match status" value="1"/>
</dbReference>
<dbReference type="Proteomes" id="UP001523401">
    <property type="component" value="Unassembled WGS sequence"/>
</dbReference>
<keyword evidence="1 7" id="KW-1003">Cell membrane</keyword>
<keyword evidence="3 7" id="KW-1133">Transmembrane helix</keyword>
<keyword evidence="5 7" id="KW-0456">Lyase</keyword>